<name>A0ACD3ABF2_9AGAR</name>
<feature type="non-terminal residue" evidence="1">
    <location>
        <position position="1"/>
    </location>
</feature>
<protein>
    <submittedName>
        <fullName evidence="1">Uncharacterized protein</fullName>
    </submittedName>
</protein>
<organism evidence="1 2">
    <name type="scientific">Pluteus cervinus</name>
    <dbReference type="NCBI Taxonomy" id="181527"/>
    <lineage>
        <taxon>Eukaryota</taxon>
        <taxon>Fungi</taxon>
        <taxon>Dikarya</taxon>
        <taxon>Basidiomycota</taxon>
        <taxon>Agaricomycotina</taxon>
        <taxon>Agaricomycetes</taxon>
        <taxon>Agaricomycetidae</taxon>
        <taxon>Agaricales</taxon>
        <taxon>Pluteineae</taxon>
        <taxon>Pluteaceae</taxon>
        <taxon>Pluteus</taxon>
    </lineage>
</organism>
<keyword evidence="2" id="KW-1185">Reference proteome</keyword>
<evidence type="ECO:0000313" key="2">
    <source>
        <dbReference type="Proteomes" id="UP000308600"/>
    </source>
</evidence>
<accession>A0ACD3ABF2</accession>
<gene>
    <name evidence="1" type="ORF">BDN72DRAFT_776443</name>
</gene>
<reference evidence="1 2" key="1">
    <citation type="journal article" date="2019" name="Nat. Ecol. Evol.">
        <title>Megaphylogeny resolves global patterns of mushroom evolution.</title>
        <authorList>
            <person name="Varga T."/>
            <person name="Krizsan K."/>
            <person name="Foldi C."/>
            <person name="Dima B."/>
            <person name="Sanchez-Garcia M."/>
            <person name="Sanchez-Ramirez S."/>
            <person name="Szollosi G.J."/>
            <person name="Szarkandi J.G."/>
            <person name="Papp V."/>
            <person name="Albert L."/>
            <person name="Andreopoulos W."/>
            <person name="Angelini C."/>
            <person name="Antonin V."/>
            <person name="Barry K.W."/>
            <person name="Bougher N.L."/>
            <person name="Buchanan P."/>
            <person name="Buyck B."/>
            <person name="Bense V."/>
            <person name="Catcheside P."/>
            <person name="Chovatia M."/>
            <person name="Cooper J."/>
            <person name="Damon W."/>
            <person name="Desjardin D."/>
            <person name="Finy P."/>
            <person name="Geml J."/>
            <person name="Haridas S."/>
            <person name="Hughes K."/>
            <person name="Justo A."/>
            <person name="Karasinski D."/>
            <person name="Kautmanova I."/>
            <person name="Kiss B."/>
            <person name="Kocsube S."/>
            <person name="Kotiranta H."/>
            <person name="LaButti K.M."/>
            <person name="Lechner B.E."/>
            <person name="Liimatainen K."/>
            <person name="Lipzen A."/>
            <person name="Lukacs Z."/>
            <person name="Mihaltcheva S."/>
            <person name="Morgado L.N."/>
            <person name="Niskanen T."/>
            <person name="Noordeloos M.E."/>
            <person name="Ohm R.A."/>
            <person name="Ortiz-Santana B."/>
            <person name="Ovrebo C."/>
            <person name="Racz N."/>
            <person name="Riley R."/>
            <person name="Savchenko A."/>
            <person name="Shiryaev A."/>
            <person name="Soop K."/>
            <person name="Spirin V."/>
            <person name="Szebenyi C."/>
            <person name="Tomsovsky M."/>
            <person name="Tulloss R.E."/>
            <person name="Uehling J."/>
            <person name="Grigoriev I.V."/>
            <person name="Vagvolgyi C."/>
            <person name="Papp T."/>
            <person name="Martin F.M."/>
            <person name="Miettinen O."/>
            <person name="Hibbett D.S."/>
            <person name="Nagy L.G."/>
        </authorList>
    </citation>
    <scope>NUCLEOTIDE SEQUENCE [LARGE SCALE GENOMIC DNA]</scope>
    <source>
        <strain evidence="1 2">NL-1719</strain>
    </source>
</reference>
<proteinExistence type="predicted"/>
<sequence>IWLVLLNLPPNLRYLPENIFLVGIIPGPEKPSTDQINHAIRLLVIVLLEFWNPGVFFSRTYEHRFGKRFLAMLIPFIADMLAARQIIGLPGTTTAHYCCTFCDIDIDDLDVFEPSVWPTKDVRHIRNIASQYKAAPNEKAQQTLFDAYGIRWTPLLDLPYWDPIRYTVIDSMHALDLN</sequence>
<dbReference type="EMBL" id="ML208546">
    <property type="protein sequence ID" value="TFK62983.1"/>
    <property type="molecule type" value="Genomic_DNA"/>
</dbReference>
<evidence type="ECO:0000313" key="1">
    <source>
        <dbReference type="EMBL" id="TFK62983.1"/>
    </source>
</evidence>
<dbReference type="Proteomes" id="UP000308600">
    <property type="component" value="Unassembled WGS sequence"/>
</dbReference>